<feature type="region of interest" description="Disordered" evidence="2">
    <location>
        <begin position="340"/>
        <end position="378"/>
    </location>
</feature>
<evidence type="ECO:0000256" key="2">
    <source>
        <dbReference type="SAM" id="MobiDB-lite"/>
    </source>
</evidence>
<organism evidence="3 4">
    <name type="scientific">Bifidobacterium callimiconis</name>
    <dbReference type="NCBI Taxonomy" id="2306973"/>
    <lineage>
        <taxon>Bacteria</taxon>
        <taxon>Bacillati</taxon>
        <taxon>Actinomycetota</taxon>
        <taxon>Actinomycetes</taxon>
        <taxon>Bifidobacteriales</taxon>
        <taxon>Bifidobacteriaceae</taxon>
        <taxon>Bifidobacterium</taxon>
    </lineage>
</organism>
<feature type="region of interest" description="Disordered" evidence="2">
    <location>
        <begin position="91"/>
        <end position="127"/>
    </location>
</feature>
<feature type="compositionally biased region" description="Low complexity" evidence="2">
    <location>
        <begin position="230"/>
        <end position="242"/>
    </location>
</feature>
<accession>A0A430FB11</accession>
<dbReference type="Proteomes" id="UP000288607">
    <property type="component" value="Unassembled WGS sequence"/>
</dbReference>
<gene>
    <name evidence="3" type="ORF">D2E23_1969</name>
</gene>
<reference evidence="3 4" key="1">
    <citation type="submission" date="2018-09" db="EMBL/GenBank/DDBJ databases">
        <title>Characterization of the phylogenetic diversity of five novel species belonging to the genus Bifidobacterium.</title>
        <authorList>
            <person name="Lugli G.A."/>
            <person name="Duranti S."/>
            <person name="Milani C."/>
        </authorList>
    </citation>
    <scope>NUCLEOTIDE SEQUENCE [LARGE SCALE GENOMIC DNA]</scope>
    <source>
        <strain evidence="3 4">2028B</strain>
    </source>
</reference>
<dbReference type="OrthoDB" id="3231571at2"/>
<comment type="caution">
    <text evidence="3">The sequence shown here is derived from an EMBL/GenBank/DDBJ whole genome shotgun (WGS) entry which is preliminary data.</text>
</comment>
<proteinExistence type="predicted"/>
<sequence length="378" mass="39349">MFTAEERQYLSSLPAVYYAGTERILYTDEFKYACIARYMDGESPVAIFREAGLDPELVGRKRIERCFARWRDSEGIRRRLSVDRIRMQQERDGGAASAASIGVTPIGETSNDGAGSPSTGGTTARPVGVTGSICGMPASVAAVSGMRVGMTSVGGAMTSTDAPNGVIAAGLMAGGAASSSIGTTATAEAGLSDPIANGVLSRFPDHADCTDHADDTDTGVGTDDTDCTDGTDGTNTGTATATDPAASRTVCMTHDDGCLHTRLPGEPTMMSKGDVLRIRREAVASAVRGENMSGLWNGGRPDARELLLDQQTRRIDELEREIAQLRGVVARSTAVMEHAFARHAARPSTSTSTASTSPSSASARAESRAAHPAGGARP</sequence>
<evidence type="ECO:0000313" key="4">
    <source>
        <dbReference type="Proteomes" id="UP000288607"/>
    </source>
</evidence>
<dbReference type="AlphaFoldDB" id="A0A430FB11"/>
<evidence type="ECO:0000256" key="1">
    <source>
        <dbReference type="SAM" id="Coils"/>
    </source>
</evidence>
<dbReference type="EMBL" id="QXGJ01000012">
    <property type="protein sequence ID" value="RSX50015.1"/>
    <property type="molecule type" value="Genomic_DNA"/>
</dbReference>
<feature type="compositionally biased region" description="Low complexity" evidence="2">
    <location>
        <begin position="113"/>
        <end position="124"/>
    </location>
</feature>
<name>A0A430FB11_9BIFI</name>
<keyword evidence="1" id="KW-0175">Coiled coil</keyword>
<feature type="coiled-coil region" evidence="1">
    <location>
        <begin position="308"/>
        <end position="335"/>
    </location>
</feature>
<feature type="compositionally biased region" description="Low complexity" evidence="2">
    <location>
        <begin position="346"/>
        <end position="364"/>
    </location>
</feature>
<evidence type="ECO:0000313" key="3">
    <source>
        <dbReference type="EMBL" id="RSX50015.1"/>
    </source>
</evidence>
<keyword evidence="4" id="KW-1185">Reference proteome</keyword>
<feature type="region of interest" description="Disordered" evidence="2">
    <location>
        <begin position="211"/>
        <end position="242"/>
    </location>
</feature>
<protein>
    <submittedName>
        <fullName evidence="3">Uncharacterized protein</fullName>
    </submittedName>
</protein>
<dbReference type="RefSeq" id="WP_126030760.1">
    <property type="nucleotide sequence ID" value="NZ_QXGJ01000012.1"/>
</dbReference>